<name>A0A8S3Z7Z9_9EUPU</name>
<dbReference type="EMBL" id="CAJHNH020002127">
    <property type="protein sequence ID" value="CAG5125684.1"/>
    <property type="molecule type" value="Genomic_DNA"/>
</dbReference>
<accession>A0A8S3Z7Z9</accession>
<evidence type="ECO:0000313" key="4">
    <source>
        <dbReference type="EMBL" id="CAG5125684.1"/>
    </source>
</evidence>
<keyword evidence="1" id="KW-0689">Ribosomal protein</keyword>
<keyword evidence="5" id="KW-1185">Reference proteome</keyword>
<evidence type="ECO:0000256" key="1">
    <source>
        <dbReference type="ARBA" id="ARBA00022980"/>
    </source>
</evidence>
<proteinExistence type="predicted"/>
<dbReference type="InterPro" id="IPR027486">
    <property type="entry name" value="Ribosomal_uS10_dom"/>
</dbReference>
<dbReference type="InterPro" id="IPR036838">
    <property type="entry name" value="Ribosomal_uS10_dom_sf"/>
</dbReference>
<feature type="domain" description="Small ribosomal subunit protein uS10" evidence="3">
    <location>
        <begin position="97"/>
        <end position="192"/>
    </location>
</feature>
<sequence>MLNPLGLKELKYFSVDQLLHNTYSISLFDQLLYNSYRISLFDQLLHNTYTISLLDQHLHNTYYISLHASSLKSPLHGLWEPNDLKFEPDIPEFKELHIRMKGYDYPILESYAKYVHRVVKVMFNLDSDAWPSPAKSVQIRTFLPGSTSVNQKYELSEYVRTVAAENVPTTTVPILLQFIQKNCPQGIQVALKEPDPEDDEFRYVPDYEILELQAQKEAIASGKIIKK</sequence>
<keyword evidence="2" id="KW-0687">Ribonucleoprotein</keyword>
<evidence type="ECO:0000259" key="3">
    <source>
        <dbReference type="SMART" id="SM01403"/>
    </source>
</evidence>
<dbReference type="Proteomes" id="UP000678393">
    <property type="component" value="Unassembled WGS sequence"/>
</dbReference>
<evidence type="ECO:0000313" key="5">
    <source>
        <dbReference type="Proteomes" id="UP000678393"/>
    </source>
</evidence>
<dbReference type="GO" id="GO:0005761">
    <property type="term" value="C:mitochondrial ribosome"/>
    <property type="evidence" value="ECO:0007669"/>
    <property type="project" value="InterPro"/>
</dbReference>
<dbReference type="GO" id="GO:1990904">
    <property type="term" value="C:ribonucleoprotein complex"/>
    <property type="evidence" value="ECO:0007669"/>
    <property type="project" value="UniProtKB-KW"/>
</dbReference>
<dbReference type="PANTHER" id="PTHR13473:SF0">
    <property type="entry name" value="LARGE RIBOSOMAL SUBUNIT PROTEIN ML48"/>
    <property type="match status" value="1"/>
</dbReference>
<dbReference type="PANTHER" id="PTHR13473">
    <property type="entry name" value="MITOCHONDRIAL RIBOSOMAL PROTEIN L48"/>
    <property type="match status" value="1"/>
</dbReference>
<gene>
    <name evidence="4" type="ORF">CUNI_LOCUS11242</name>
</gene>
<evidence type="ECO:0000256" key="2">
    <source>
        <dbReference type="ARBA" id="ARBA00023274"/>
    </source>
</evidence>
<dbReference type="AlphaFoldDB" id="A0A8S3Z7Z9"/>
<dbReference type="SUPFAM" id="SSF54999">
    <property type="entry name" value="Ribosomal protein S10"/>
    <property type="match status" value="1"/>
</dbReference>
<organism evidence="4 5">
    <name type="scientific">Candidula unifasciata</name>
    <dbReference type="NCBI Taxonomy" id="100452"/>
    <lineage>
        <taxon>Eukaryota</taxon>
        <taxon>Metazoa</taxon>
        <taxon>Spiralia</taxon>
        <taxon>Lophotrochozoa</taxon>
        <taxon>Mollusca</taxon>
        <taxon>Gastropoda</taxon>
        <taxon>Heterobranchia</taxon>
        <taxon>Euthyneura</taxon>
        <taxon>Panpulmonata</taxon>
        <taxon>Eupulmonata</taxon>
        <taxon>Stylommatophora</taxon>
        <taxon>Helicina</taxon>
        <taxon>Helicoidea</taxon>
        <taxon>Geomitridae</taxon>
        <taxon>Candidula</taxon>
    </lineage>
</organism>
<comment type="caution">
    <text evidence="4">The sequence shown here is derived from an EMBL/GenBank/DDBJ whole genome shotgun (WGS) entry which is preliminary data.</text>
</comment>
<dbReference type="InterPro" id="IPR027487">
    <property type="entry name" value="Ribosomal_mL48"/>
</dbReference>
<dbReference type="OrthoDB" id="5984298at2759"/>
<dbReference type="Pfam" id="PF00338">
    <property type="entry name" value="Ribosomal_S10"/>
    <property type="match status" value="1"/>
</dbReference>
<reference evidence="4" key="1">
    <citation type="submission" date="2021-04" db="EMBL/GenBank/DDBJ databases">
        <authorList>
            <consortium name="Molecular Ecology Group"/>
        </authorList>
    </citation>
    <scope>NUCLEOTIDE SEQUENCE</scope>
</reference>
<protein>
    <recommendedName>
        <fullName evidence="3">Small ribosomal subunit protein uS10 domain-containing protein</fullName>
    </recommendedName>
</protein>
<dbReference type="SMART" id="SM01403">
    <property type="entry name" value="Ribosomal_S10"/>
    <property type="match status" value="1"/>
</dbReference>